<evidence type="ECO:0000313" key="3">
    <source>
        <dbReference type="Proteomes" id="UP000698242"/>
    </source>
</evidence>
<evidence type="ECO:0000256" key="1">
    <source>
        <dbReference type="SAM" id="MobiDB-lite"/>
    </source>
</evidence>
<feature type="compositionally biased region" description="Low complexity" evidence="1">
    <location>
        <begin position="450"/>
        <end position="466"/>
    </location>
</feature>
<sequence length="547" mass="53355">MTEGIFAQTEAQNSATVGQFQSNAAFTRSAVSSDDLFGADRWTIVDIARDEIFFEVTVPEMTLMPDSRHLKTDGFADVRSGSLVTGQGTQEADDVGPSARMEWHELSGDGILGAVQTEAFLAGSGAERGGLYHDGVPAPSLPDGVTGGHRDADAVSSAPAQGGAMPDAFGQETPEAPGAPEPQDGASGTGTRNDAGVPELSTAAQHGSAGIAQSGIDKGSAFAPGPAPAAGARFGDAGTRSGDVGTAESAGAAPEATPALADLQDPVIPMGETEGAAAQDPAPLPGGGTGLPAAQGASPASPAAEASSQPDGMDGTAPAMHASAATVAGDDGRFLVELELDLSEMALAVGINSAASQTEIGTAMLDGLSVSSTAPISGGLDAAGSAMPIGRDAEIADSGAAELVEAGIAALGTAGVFAVEGGAEGDQVTFNAVSVQEAGEATDQFDFSSGAAPAGAATATNGGEPAQSGIPASPDGGAVLMPVPGAAAAPVSALTVSDETEIAAIEAAAAQEALLPLPAQQPAEIDADQFAFASSETSAGSVDEGFF</sequence>
<feature type="compositionally biased region" description="Low complexity" evidence="1">
    <location>
        <begin position="245"/>
        <end position="258"/>
    </location>
</feature>
<protein>
    <submittedName>
        <fullName evidence="2">Uncharacterized protein</fullName>
    </submittedName>
</protein>
<feature type="region of interest" description="Disordered" evidence="1">
    <location>
        <begin position="450"/>
        <end position="477"/>
    </location>
</feature>
<accession>A0A921NQL8</accession>
<comment type="caution">
    <text evidence="2">The sequence shown here is derived from an EMBL/GenBank/DDBJ whole genome shotgun (WGS) entry which is preliminary data.</text>
</comment>
<dbReference type="RefSeq" id="WP_159965545.1">
    <property type="nucleotide sequence ID" value="NZ_APKE01000023.1"/>
</dbReference>
<feature type="compositionally biased region" description="Low complexity" evidence="1">
    <location>
        <begin position="219"/>
        <end position="238"/>
    </location>
</feature>
<feature type="region of interest" description="Disordered" evidence="1">
    <location>
        <begin position="131"/>
        <end position="258"/>
    </location>
</feature>
<name>A0A921NQL8_9RHOB</name>
<evidence type="ECO:0000313" key="2">
    <source>
        <dbReference type="EMBL" id="KAF0675650.1"/>
    </source>
</evidence>
<keyword evidence="3" id="KW-1185">Reference proteome</keyword>
<dbReference type="Proteomes" id="UP000698242">
    <property type="component" value="Unassembled WGS sequence"/>
</dbReference>
<organism evidence="2 3">
    <name type="scientific">Profundibacterium mesophilum KAUST100406-0324</name>
    <dbReference type="NCBI Taxonomy" id="1037889"/>
    <lineage>
        <taxon>Bacteria</taxon>
        <taxon>Pseudomonadati</taxon>
        <taxon>Pseudomonadota</taxon>
        <taxon>Alphaproteobacteria</taxon>
        <taxon>Rhodobacterales</taxon>
        <taxon>Roseobacteraceae</taxon>
        <taxon>Profundibacterium</taxon>
    </lineage>
</organism>
<gene>
    <name evidence="2" type="ORF">PMES_01984</name>
</gene>
<dbReference type="AlphaFoldDB" id="A0A921NQL8"/>
<feature type="compositionally biased region" description="Low complexity" evidence="1">
    <location>
        <begin position="291"/>
        <end position="310"/>
    </location>
</feature>
<dbReference type="EMBL" id="APKE01000023">
    <property type="protein sequence ID" value="KAF0675650.1"/>
    <property type="molecule type" value="Genomic_DNA"/>
</dbReference>
<reference evidence="2" key="1">
    <citation type="submission" date="2013-03" db="EMBL/GenBank/DDBJ databases">
        <title>Genome Sequence of the Profundibacterium mesophilum strain KAUST100406-0324T from Red Sea, a novel genus in the family Rhodobacteraceae.</title>
        <authorList>
            <person name="Essack M."/>
            <person name="Alam I."/>
            <person name="Lafi F."/>
            <person name="Alawi W."/>
            <person name="Kamanu F."/>
            <person name="Al-Suwailem A."/>
            <person name="Lee O.O."/>
            <person name="Xu Y."/>
            <person name="Bajic V."/>
            <person name="Qian P.-Y."/>
            <person name="Archer J."/>
        </authorList>
    </citation>
    <scope>NUCLEOTIDE SEQUENCE</scope>
    <source>
        <strain evidence="2">KAUST100406-0324</strain>
    </source>
</reference>
<feature type="region of interest" description="Disordered" evidence="1">
    <location>
        <begin position="273"/>
        <end position="318"/>
    </location>
</feature>
<proteinExistence type="predicted"/>